<evidence type="ECO:0000256" key="1">
    <source>
        <dbReference type="ARBA" id="ARBA00022801"/>
    </source>
</evidence>
<dbReference type="EMBL" id="FQZV01000009">
    <property type="protein sequence ID" value="SHI88256.1"/>
    <property type="molecule type" value="Genomic_DNA"/>
</dbReference>
<dbReference type="InterPro" id="IPR050695">
    <property type="entry name" value="N-acetylmuramoyl_amidase_3"/>
</dbReference>
<dbReference type="Proteomes" id="UP000184536">
    <property type="component" value="Unassembled WGS sequence"/>
</dbReference>
<dbReference type="STRING" id="1121919.SAMN02745975_00802"/>
<protein>
    <submittedName>
        <fullName evidence="4">N-acetylmuramoyl-L-alanine amidase</fullName>
    </submittedName>
</protein>
<dbReference type="PANTHER" id="PTHR30404">
    <property type="entry name" value="N-ACETYLMURAMOYL-L-ALANINE AMIDASE"/>
    <property type="match status" value="1"/>
</dbReference>
<keyword evidence="2" id="KW-0732">Signal</keyword>
<evidence type="ECO:0000313" key="4">
    <source>
        <dbReference type="EMBL" id="SHI88256.1"/>
    </source>
</evidence>
<proteinExistence type="predicted"/>
<dbReference type="Pfam" id="PF01520">
    <property type="entry name" value="Amidase_3"/>
    <property type="match status" value="1"/>
</dbReference>
<keyword evidence="1" id="KW-0378">Hydrolase</keyword>
<name>A0A1M6ES41_9FIRM</name>
<reference evidence="5" key="1">
    <citation type="submission" date="2016-11" db="EMBL/GenBank/DDBJ databases">
        <authorList>
            <person name="Varghese N."/>
            <person name="Submissions S."/>
        </authorList>
    </citation>
    <scope>NUCLEOTIDE SEQUENCE [LARGE SCALE GENOMIC DNA]</scope>
    <source>
        <strain evidence="5">DSM 17957</strain>
    </source>
</reference>
<dbReference type="Pfam" id="PF07833">
    <property type="entry name" value="Cu_amine_oxidN1"/>
    <property type="match status" value="1"/>
</dbReference>
<dbReference type="AlphaFoldDB" id="A0A1M6ES41"/>
<dbReference type="GO" id="GO:0009253">
    <property type="term" value="P:peptidoglycan catabolic process"/>
    <property type="evidence" value="ECO:0007669"/>
    <property type="project" value="InterPro"/>
</dbReference>
<dbReference type="Pfam" id="PF11741">
    <property type="entry name" value="AMIN"/>
    <property type="match status" value="2"/>
</dbReference>
<organism evidence="4 5">
    <name type="scientific">Geosporobacter subterraneus DSM 17957</name>
    <dbReference type="NCBI Taxonomy" id="1121919"/>
    <lineage>
        <taxon>Bacteria</taxon>
        <taxon>Bacillati</taxon>
        <taxon>Bacillota</taxon>
        <taxon>Clostridia</taxon>
        <taxon>Peptostreptococcales</taxon>
        <taxon>Thermotaleaceae</taxon>
        <taxon>Geosporobacter</taxon>
    </lineage>
</organism>
<dbReference type="SMART" id="SM00646">
    <property type="entry name" value="Ami_3"/>
    <property type="match status" value="1"/>
</dbReference>
<feature type="chain" id="PRO_5012793678" evidence="2">
    <location>
        <begin position="24"/>
        <end position="697"/>
    </location>
</feature>
<dbReference type="Gene3D" id="3.40.630.40">
    <property type="entry name" value="Zn-dependent exopeptidases"/>
    <property type="match status" value="1"/>
</dbReference>
<feature type="domain" description="MurNAc-LAA" evidence="3">
    <location>
        <begin position="575"/>
        <end position="688"/>
    </location>
</feature>
<evidence type="ECO:0000256" key="2">
    <source>
        <dbReference type="SAM" id="SignalP"/>
    </source>
</evidence>
<dbReference type="InterPro" id="IPR021731">
    <property type="entry name" value="AMIN_dom"/>
</dbReference>
<dbReference type="RefSeq" id="WP_190014164.1">
    <property type="nucleotide sequence ID" value="NZ_FQZV01000009.1"/>
</dbReference>
<dbReference type="GO" id="GO:0030288">
    <property type="term" value="C:outer membrane-bounded periplasmic space"/>
    <property type="evidence" value="ECO:0007669"/>
    <property type="project" value="TreeGrafter"/>
</dbReference>
<dbReference type="SUPFAM" id="SSF55383">
    <property type="entry name" value="Copper amine oxidase, domain N"/>
    <property type="match status" value="1"/>
</dbReference>
<dbReference type="SUPFAM" id="SSF53187">
    <property type="entry name" value="Zn-dependent exopeptidases"/>
    <property type="match status" value="1"/>
</dbReference>
<dbReference type="PANTHER" id="PTHR30404:SF0">
    <property type="entry name" value="N-ACETYLMURAMOYL-L-ALANINE AMIDASE AMIC"/>
    <property type="match status" value="1"/>
</dbReference>
<dbReference type="InterPro" id="IPR036582">
    <property type="entry name" value="Mao_N_sf"/>
</dbReference>
<evidence type="ECO:0000259" key="3">
    <source>
        <dbReference type="SMART" id="SM00646"/>
    </source>
</evidence>
<dbReference type="InterPro" id="IPR012854">
    <property type="entry name" value="Cu_amine_oxidase-like_N"/>
</dbReference>
<dbReference type="InterPro" id="IPR002508">
    <property type="entry name" value="MurNAc-LAA_cat"/>
</dbReference>
<dbReference type="Gene3D" id="3.30.457.10">
    <property type="entry name" value="Copper amine oxidase-like, N-terminal domain"/>
    <property type="match status" value="1"/>
</dbReference>
<dbReference type="GO" id="GO:0008745">
    <property type="term" value="F:N-acetylmuramoyl-L-alanine amidase activity"/>
    <property type="evidence" value="ECO:0007669"/>
    <property type="project" value="InterPro"/>
</dbReference>
<gene>
    <name evidence="4" type="ORF">SAMN02745975_00802</name>
</gene>
<evidence type="ECO:0000313" key="5">
    <source>
        <dbReference type="Proteomes" id="UP000184536"/>
    </source>
</evidence>
<sequence length="697" mass="78037">MKRFTAFLLVFAFLLGTCSTAFAAKSEATSIRVVDGVTKKNYDVTVVNLLMGGKDVVTDVPTMLFNNRTLVPIAFVVENLGAKIEWNQKERKATITMADKTIVLQIDSPTALVNGQKTTLPDKVPAKLLGYRNNFRTMVPLRFISEQLGMDVNWIAQTMTAAVDLPKQSVLAIEHDASGRLPQITIKTTGPVGITPIYLQGSKVGGTDRLVLDLPNVQLNIQDRSIVNASGLVRKEIGRNGITSVRASIFEPAPREVTRIVFDLEAPKGYNIDFDKAKNEIRVQFLNGVKQVKLEKNNNAEVIAVYTEEAPVYNTIDLGNRMVVDILNAHLKTDNREINIGKGGVKRIRMAPFAPDSNYNPDDKIVRIVLDLEEGQTTENIFVEDEGNNILIYFQDKPLKGFDYRKEAYNRSILNLQLSERGNFDAGYDSWNNEYVVTVPKALMELKEMRLNTADKVIDSIQIDDKADEENYVIRLKLAAGTDYRLLTPTGTGDRISVLFENLWLTASKYNQRIVVIDPGHGGKDPGAVSPKLALKEKDLALDVSLRLNKLLEDAGFTTIMTRTDDTYVGLYERTEMANGINADVFVSVHFNAHPDSKIDGVQTLYNGEDTTRDNKRFAQIMQQQMIQDMGAVNRNIVDRPKLVVIRETKMPAVLTELGFLTNLQEEARIATEEYRQKCAQALFNGITRYFDEVILK</sequence>
<feature type="signal peptide" evidence="2">
    <location>
        <begin position="1"/>
        <end position="23"/>
    </location>
</feature>
<accession>A0A1M6ES41</accession>
<dbReference type="CDD" id="cd02696">
    <property type="entry name" value="MurNAc-LAA"/>
    <property type="match status" value="1"/>
</dbReference>
<keyword evidence="5" id="KW-1185">Reference proteome</keyword>
<dbReference type="Gene3D" id="2.60.40.3500">
    <property type="match status" value="2"/>
</dbReference>